<dbReference type="PANTHER" id="PTHR30069:SF29">
    <property type="entry name" value="HEMOGLOBIN AND HEMOGLOBIN-HAPTOGLOBIN-BINDING PROTEIN 1-RELATED"/>
    <property type="match status" value="1"/>
</dbReference>
<gene>
    <name evidence="15" type="ORF">EOE65_03140</name>
</gene>
<feature type="domain" description="TonB-dependent receptor-like beta-barrel" evidence="13">
    <location>
        <begin position="216"/>
        <end position="631"/>
    </location>
</feature>
<dbReference type="RefSeq" id="WP_127692833.1">
    <property type="nucleotide sequence ID" value="NZ_SACQ01000001.1"/>
</dbReference>
<dbReference type="InterPro" id="IPR036942">
    <property type="entry name" value="Beta-barrel_TonB_sf"/>
</dbReference>
<evidence type="ECO:0000259" key="13">
    <source>
        <dbReference type="Pfam" id="PF00593"/>
    </source>
</evidence>
<name>A0A437QDZ5_9GAMM</name>
<dbReference type="GO" id="GO:0044718">
    <property type="term" value="P:siderophore transmembrane transport"/>
    <property type="evidence" value="ECO:0007669"/>
    <property type="project" value="TreeGrafter"/>
</dbReference>
<evidence type="ECO:0000256" key="2">
    <source>
        <dbReference type="ARBA" id="ARBA00008143"/>
    </source>
</evidence>
<keyword evidence="16" id="KW-1185">Reference proteome</keyword>
<keyword evidence="3 11" id="KW-0813">Transport</keyword>
<keyword evidence="7 12" id="KW-0798">TonB box</keyword>
<dbReference type="PROSITE" id="PS52016">
    <property type="entry name" value="TONB_DEPENDENT_REC_3"/>
    <property type="match status" value="1"/>
</dbReference>
<keyword evidence="5 11" id="KW-0812">Transmembrane</keyword>
<evidence type="ECO:0000313" key="15">
    <source>
        <dbReference type="EMBL" id="RVU32665.1"/>
    </source>
</evidence>
<dbReference type="SUPFAM" id="SSF56935">
    <property type="entry name" value="Porins"/>
    <property type="match status" value="1"/>
</dbReference>
<evidence type="ECO:0000256" key="6">
    <source>
        <dbReference type="ARBA" id="ARBA00022729"/>
    </source>
</evidence>
<evidence type="ECO:0000256" key="10">
    <source>
        <dbReference type="ARBA" id="ARBA00023237"/>
    </source>
</evidence>
<evidence type="ECO:0000313" key="16">
    <source>
        <dbReference type="Proteomes" id="UP000282818"/>
    </source>
</evidence>
<dbReference type="EMBL" id="SACQ01000001">
    <property type="protein sequence ID" value="RVU32665.1"/>
    <property type="molecule type" value="Genomic_DNA"/>
</dbReference>
<dbReference type="GO" id="GO:0015344">
    <property type="term" value="F:siderophore uptake transmembrane transporter activity"/>
    <property type="evidence" value="ECO:0007669"/>
    <property type="project" value="TreeGrafter"/>
</dbReference>
<dbReference type="Gene3D" id="2.170.130.10">
    <property type="entry name" value="TonB-dependent receptor, plug domain"/>
    <property type="match status" value="1"/>
</dbReference>
<proteinExistence type="inferred from homology"/>
<keyword evidence="9" id="KW-0675">Receptor</keyword>
<dbReference type="AlphaFoldDB" id="A0A437QDZ5"/>
<keyword evidence="10 11" id="KW-0998">Cell outer membrane</keyword>
<dbReference type="InterPro" id="IPR012910">
    <property type="entry name" value="Plug_dom"/>
</dbReference>
<comment type="subcellular location">
    <subcellularLocation>
        <location evidence="1 11">Cell outer membrane</location>
        <topology evidence="1 11">Multi-pass membrane protein</topology>
    </subcellularLocation>
</comment>
<comment type="caution">
    <text evidence="15">The sequence shown here is derived from an EMBL/GenBank/DDBJ whole genome shotgun (WGS) entry which is preliminary data.</text>
</comment>
<dbReference type="InterPro" id="IPR039426">
    <property type="entry name" value="TonB-dep_rcpt-like"/>
</dbReference>
<dbReference type="InterPro" id="IPR037066">
    <property type="entry name" value="Plug_dom_sf"/>
</dbReference>
<evidence type="ECO:0000256" key="1">
    <source>
        <dbReference type="ARBA" id="ARBA00004571"/>
    </source>
</evidence>
<feature type="domain" description="TonB-dependent receptor plug" evidence="14">
    <location>
        <begin position="55"/>
        <end position="159"/>
    </location>
</feature>
<dbReference type="PANTHER" id="PTHR30069">
    <property type="entry name" value="TONB-DEPENDENT OUTER MEMBRANE RECEPTOR"/>
    <property type="match status" value="1"/>
</dbReference>
<evidence type="ECO:0000256" key="9">
    <source>
        <dbReference type="ARBA" id="ARBA00023170"/>
    </source>
</evidence>
<keyword evidence="8 11" id="KW-0472">Membrane</keyword>
<dbReference type="InterPro" id="IPR000531">
    <property type="entry name" value="Beta-barrel_TonB"/>
</dbReference>
<evidence type="ECO:0000256" key="7">
    <source>
        <dbReference type="ARBA" id="ARBA00023077"/>
    </source>
</evidence>
<dbReference type="GO" id="GO:0009279">
    <property type="term" value="C:cell outer membrane"/>
    <property type="evidence" value="ECO:0007669"/>
    <property type="project" value="UniProtKB-SubCell"/>
</dbReference>
<comment type="similarity">
    <text evidence="2">Belongs to the TonB-dependent receptor family. Hemoglobin/haptoglobin binding protein subfamily.</text>
</comment>
<evidence type="ECO:0000256" key="12">
    <source>
        <dbReference type="RuleBase" id="RU003357"/>
    </source>
</evidence>
<evidence type="ECO:0000256" key="8">
    <source>
        <dbReference type="ARBA" id="ARBA00023136"/>
    </source>
</evidence>
<dbReference type="Gene3D" id="2.40.170.20">
    <property type="entry name" value="TonB-dependent receptor, beta-barrel domain"/>
    <property type="match status" value="1"/>
</dbReference>
<evidence type="ECO:0008006" key="17">
    <source>
        <dbReference type="Google" id="ProtNLM"/>
    </source>
</evidence>
<reference evidence="15 16" key="1">
    <citation type="submission" date="2019-01" db="EMBL/GenBank/DDBJ databases">
        <authorList>
            <person name="Chen W.-M."/>
        </authorList>
    </citation>
    <scope>NUCLEOTIDE SEQUENCE [LARGE SCALE GENOMIC DNA]</scope>
    <source>
        <strain evidence="15 16">HPM-16</strain>
    </source>
</reference>
<evidence type="ECO:0000256" key="5">
    <source>
        <dbReference type="ARBA" id="ARBA00022692"/>
    </source>
</evidence>
<evidence type="ECO:0000256" key="4">
    <source>
        <dbReference type="ARBA" id="ARBA00022452"/>
    </source>
</evidence>
<keyword evidence="6" id="KW-0732">Signal</keyword>
<evidence type="ECO:0000259" key="14">
    <source>
        <dbReference type="Pfam" id="PF07715"/>
    </source>
</evidence>
<keyword evidence="4 11" id="KW-1134">Transmembrane beta strand</keyword>
<dbReference type="Pfam" id="PF00593">
    <property type="entry name" value="TonB_dep_Rec_b-barrel"/>
    <property type="match status" value="1"/>
</dbReference>
<protein>
    <recommendedName>
        <fullName evidence="17">TonB-dependent receptor</fullName>
    </recommendedName>
</protein>
<sequence>MSVSRFCSCAVLAQAVVGTFTYSSSVWADEELIGDELFGQLPVVVSASRLNQSILNTPSAVTVIDKHMIEASGFTDISDLMRLVPGFNVANINGRVKAVNYHGGGWEYPNGLQVLVNGRSTYLPSLSVVDWNSLGVQLQDIERIEVVRGPSPSAYGSNSFLAAINIITIAPELDARYAVTGRYGSDDNGYMLVRASDNVGVSNYRISASVNKSSGYDGLDDDIDYRTLSFHSRSYLFEQDTLDLSFAVNRGRSDPMPDNLLETRKNRLTSWFGQLQWQRPLSKQGALTFNLYHNVHLEDDAADSNPIGAAAGLSSDVFQSLFGTDNQIIHYGIEANKSVKSDAELQYSWINEQGLQFIAGGAVRYDRLKGSYYAGIEEEHSGISYRAFGNMQSPLGDRLTLNLGALWEKDEGRHDYFSPRASLNWELTKQQSIRLSAARAYRLPSLLERNGDWDVALDNGVVIDKLYRNNPDLRAEKIDNIEVGYLGRSIKYPLSWELKAYHEKRSDSIWYVRDDSVEDFIGDGVKVISNAAKYTASGLEGEVMYRPSQRTFIRGHFNLIDDKANYTARFNPERIDSYDQLAPRNSFGVLGSKEFGDWQVSLGVYHLAATRWLSRGDKVASHTRVDAAIFRRIPISAKHELKLFVAGQALNGAYNEFRTDQEIEPRYYIGFTLTEF</sequence>
<accession>A0A437QDZ5</accession>
<evidence type="ECO:0000256" key="3">
    <source>
        <dbReference type="ARBA" id="ARBA00022448"/>
    </source>
</evidence>
<evidence type="ECO:0000256" key="11">
    <source>
        <dbReference type="PROSITE-ProRule" id="PRU01360"/>
    </source>
</evidence>
<dbReference type="Proteomes" id="UP000282818">
    <property type="component" value="Unassembled WGS sequence"/>
</dbReference>
<organism evidence="15 16">
    <name type="scientific">Neptunomonas marina</name>
    <dbReference type="NCBI Taxonomy" id="1815562"/>
    <lineage>
        <taxon>Bacteria</taxon>
        <taxon>Pseudomonadati</taxon>
        <taxon>Pseudomonadota</taxon>
        <taxon>Gammaproteobacteria</taxon>
        <taxon>Oceanospirillales</taxon>
        <taxon>Oceanospirillaceae</taxon>
        <taxon>Neptunomonas</taxon>
    </lineage>
</organism>
<dbReference type="Pfam" id="PF07715">
    <property type="entry name" value="Plug"/>
    <property type="match status" value="1"/>
</dbReference>